<reference evidence="3" key="1">
    <citation type="submission" date="2017-09" db="EMBL/GenBank/DDBJ databases">
        <title>Depth-based differentiation of microbial function through sediment-hosted aquifers and enrichment of novel symbionts in the deep terrestrial subsurface.</title>
        <authorList>
            <person name="Probst A.J."/>
            <person name="Ladd B."/>
            <person name="Jarett J.K."/>
            <person name="Geller-Mcgrath D.E."/>
            <person name="Sieber C.M.K."/>
            <person name="Emerson J.B."/>
            <person name="Anantharaman K."/>
            <person name="Thomas B.C."/>
            <person name="Malmstrom R."/>
            <person name="Stieglmeier M."/>
            <person name="Klingl A."/>
            <person name="Woyke T."/>
            <person name="Ryan C.M."/>
            <person name="Banfield J.F."/>
        </authorList>
    </citation>
    <scope>NUCLEOTIDE SEQUENCE [LARGE SCALE GENOMIC DNA]</scope>
</reference>
<name>A0A2M7VI93_9BACT</name>
<dbReference type="Proteomes" id="UP000229364">
    <property type="component" value="Unassembled WGS sequence"/>
</dbReference>
<feature type="transmembrane region" description="Helical" evidence="1">
    <location>
        <begin position="413"/>
        <end position="431"/>
    </location>
</feature>
<keyword evidence="1" id="KW-0472">Membrane</keyword>
<protein>
    <submittedName>
        <fullName evidence="2">Uncharacterized protein</fullName>
    </submittedName>
</protein>
<evidence type="ECO:0000256" key="1">
    <source>
        <dbReference type="SAM" id="Phobius"/>
    </source>
</evidence>
<evidence type="ECO:0000313" key="2">
    <source>
        <dbReference type="EMBL" id="PJA01466.1"/>
    </source>
</evidence>
<gene>
    <name evidence="2" type="ORF">COX74_02605</name>
</gene>
<feature type="non-terminal residue" evidence="2">
    <location>
        <position position="669"/>
    </location>
</feature>
<keyword evidence="1" id="KW-0812">Transmembrane</keyword>
<feature type="transmembrane region" description="Helical" evidence="1">
    <location>
        <begin position="7"/>
        <end position="28"/>
    </location>
</feature>
<sequence length="669" mass="71849">MLLLKPYHKCFVCVIATTIFSVVGFLGYQSVLAQSSDTAATTGAVSIPKAQIVATTEIYSASIVSQEDSQFNLSFDFFNKEGVQPGIKYAVQLLKIDSDGGQTLVDEFVYPEVLDLKEGETKKMAISYTAPAYLQGEFSLWLAAKNSSGLPLAFSSLGKVVLSGSGQFVEIIPETCFLTIEGGAGDKKYTALQGVNVKPEENLIASCQAINHLKQDIKTTAQFQTFLGTSFGEEVVAEPQAQNAVFELKAKQQANISFYLPKSNAPQIYETKVWLASDNKPISNKATFHYIVAGQSATIQNIIFDKDFYKKGETANIQLLWSIAGSQPAGQFSFIIKDKQDKLCSDIVNQSLDEQASFLTLASPIIKDCEGPKIEATIKDREGNVLDSKTFSVDTGQATATLSAGLWRRYEKIILAAVIVLVLLLAFITIIRKKKLGKSVSLFLIVGFFIFFNFLFFSEASATTVVYGICRAGAPFPCSGVDLLLTVRFVDSLDKDAYSPREMATVTEGIQVLYLSNEVSAGDFTSSVSIAGFPLIFDHRDIYVALGGGANNSVTASIGSNVGSFTATFTHTATLCSADHSCITVTDSYLQIPYTVICVPLGSSGCSVPSDCCGSSSCTGGKCCLSENTACFNPGQPDNQCCSGQCNSQSKCGPQTCFEDGLTCSNPSQ</sequence>
<evidence type="ECO:0000313" key="3">
    <source>
        <dbReference type="Proteomes" id="UP000229364"/>
    </source>
</evidence>
<accession>A0A2M7VI93</accession>
<comment type="caution">
    <text evidence="2">The sequence shown here is derived from an EMBL/GenBank/DDBJ whole genome shotgun (WGS) entry which is preliminary data.</text>
</comment>
<feature type="transmembrane region" description="Helical" evidence="1">
    <location>
        <begin position="443"/>
        <end position="469"/>
    </location>
</feature>
<dbReference type="AlphaFoldDB" id="A0A2M7VI93"/>
<proteinExistence type="predicted"/>
<keyword evidence="1" id="KW-1133">Transmembrane helix</keyword>
<organism evidence="2 3">
    <name type="scientific">bacterium (Candidatus Gribaldobacteria) CG_4_10_14_0_2_um_filter_41_16</name>
    <dbReference type="NCBI Taxonomy" id="2014265"/>
    <lineage>
        <taxon>Bacteria</taxon>
        <taxon>Candidatus Gribaldobacteria</taxon>
    </lineage>
</organism>
<dbReference type="EMBL" id="PFPR01000064">
    <property type="protein sequence ID" value="PJA01466.1"/>
    <property type="molecule type" value="Genomic_DNA"/>
</dbReference>